<organism evidence="3 4">
    <name type="scientific">Microlunatus parietis</name>
    <dbReference type="NCBI Taxonomy" id="682979"/>
    <lineage>
        <taxon>Bacteria</taxon>
        <taxon>Bacillati</taxon>
        <taxon>Actinomycetota</taxon>
        <taxon>Actinomycetes</taxon>
        <taxon>Propionibacteriales</taxon>
        <taxon>Propionibacteriaceae</taxon>
        <taxon>Microlunatus</taxon>
    </lineage>
</organism>
<sequence length="174" mass="19248">MNVVELFERSVTRSGAGFDQTFRHRYRTSTEGLWAALTTEDRIARWLGPVAERSADGRTLVINIGSGDALAPARVAVRRCTPPTDLAVDWEWQGRPASLVTAALRPVDQDHVELTLRHHAVASEPLVVGYGGGWEWCLLALGSEAGAERWTADRLDDHERAAHEAWRRVLEGDG</sequence>
<dbReference type="SUPFAM" id="SSF55961">
    <property type="entry name" value="Bet v1-like"/>
    <property type="match status" value="1"/>
</dbReference>
<dbReference type="Proteomes" id="UP000569914">
    <property type="component" value="Unassembled WGS sequence"/>
</dbReference>
<keyword evidence="4" id="KW-1185">Reference proteome</keyword>
<evidence type="ECO:0000259" key="2">
    <source>
        <dbReference type="Pfam" id="PF08327"/>
    </source>
</evidence>
<proteinExistence type="inferred from homology"/>
<comment type="caution">
    <text evidence="3">The sequence shown here is derived from an EMBL/GenBank/DDBJ whole genome shotgun (WGS) entry which is preliminary data.</text>
</comment>
<evidence type="ECO:0000256" key="1">
    <source>
        <dbReference type="ARBA" id="ARBA00006817"/>
    </source>
</evidence>
<reference evidence="3 4" key="1">
    <citation type="submission" date="2020-07" db="EMBL/GenBank/DDBJ databases">
        <title>Sequencing the genomes of 1000 actinobacteria strains.</title>
        <authorList>
            <person name="Klenk H.-P."/>
        </authorList>
    </citation>
    <scope>NUCLEOTIDE SEQUENCE [LARGE SCALE GENOMIC DNA]</scope>
    <source>
        <strain evidence="3 4">DSM 22083</strain>
    </source>
</reference>
<dbReference type="EMBL" id="JACCBU010000001">
    <property type="protein sequence ID" value="NYE72306.1"/>
    <property type="molecule type" value="Genomic_DNA"/>
</dbReference>
<name>A0A7Y9I999_9ACTN</name>
<feature type="domain" description="Activator of Hsp90 ATPase homologue 1/2-like C-terminal" evidence="2">
    <location>
        <begin position="28"/>
        <end position="140"/>
    </location>
</feature>
<accession>A0A7Y9I999</accession>
<dbReference type="Gene3D" id="3.30.530.20">
    <property type="match status" value="1"/>
</dbReference>
<dbReference type="InterPro" id="IPR023393">
    <property type="entry name" value="START-like_dom_sf"/>
</dbReference>
<dbReference type="InterPro" id="IPR013538">
    <property type="entry name" value="ASHA1/2-like_C"/>
</dbReference>
<evidence type="ECO:0000313" key="3">
    <source>
        <dbReference type="EMBL" id="NYE72306.1"/>
    </source>
</evidence>
<evidence type="ECO:0000313" key="4">
    <source>
        <dbReference type="Proteomes" id="UP000569914"/>
    </source>
</evidence>
<dbReference type="Pfam" id="PF08327">
    <property type="entry name" value="AHSA1"/>
    <property type="match status" value="1"/>
</dbReference>
<gene>
    <name evidence="3" type="ORF">BKA15_003635</name>
</gene>
<dbReference type="AlphaFoldDB" id="A0A7Y9I999"/>
<protein>
    <submittedName>
        <fullName evidence="3">Uncharacterized protein YndB with AHSA1/START domain</fullName>
    </submittedName>
</protein>
<comment type="similarity">
    <text evidence="1">Belongs to the AHA1 family.</text>
</comment>
<dbReference type="RefSeq" id="WP_179753017.1">
    <property type="nucleotide sequence ID" value="NZ_JACCBU010000001.1"/>
</dbReference>